<sequence>MLYYISNTNISMKVDSIMTGLEYNIIKEWGRKAYRKETDDKLLEHVPVRVQNLWEDFHIAHQLPLDAQILAFDRILTDFQSHGWSK</sequence>
<accession>A0A5A5U3L6</accession>
<evidence type="ECO:0000313" key="2">
    <source>
        <dbReference type="Proteomes" id="UP000323274"/>
    </source>
</evidence>
<evidence type="ECO:0000313" key="1">
    <source>
        <dbReference type="EMBL" id="GDZ84592.1"/>
    </source>
</evidence>
<gene>
    <name evidence="1" type="ORF">LCIT_18340</name>
</gene>
<organism evidence="1 2">
    <name type="scientific">Leuconostoc citreum</name>
    <dbReference type="NCBI Taxonomy" id="33964"/>
    <lineage>
        <taxon>Bacteria</taxon>
        <taxon>Bacillati</taxon>
        <taxon>Bacillota</taxon>
        <taxon>Bacilli</taxon>
        <taxon>Lactobacillales</taxon>
        <taxon>Lactobacillaceae</taxon>
        <taxon>Leuconostoc</taxon>
    </lineage>
</organism>
<evidence type="ECO:0008006" key="3">
    <source>
        <dbReference type="Google" id="ProtNLM"/>
    </source>
</evidence>
<reference evidence="1 2" key="1">
    <citation type="submission" date="2019-04" db="EMBL/GenBank/DDBJ databases">
        <title>A pseudo-fructophilic Leuconostoc citreum strain F192-5 isolated from peel of satsuma mandarin: the first report for isolation and characterization of strain-dependent fructophilic-like characteristics.</title>
        <authorList>
            <person name="Maeno S."/>
            <person name="Tanizawa Y."/>
            <person name="Kajikawa A."/>
            <person name="Kanesaki Y."/>
            <person name="Kubota E."/>
            <person name="Arita M."/>
            <person name="Leon D."/>
            <person name="Endo A."/>
        </authorList>
    </citation>
    <scope>NUCLEOTIDE SEQUENCE [LARGE SCALE GENOMIC DNA]</scope>
    <source>
        <strain evidence="1 2">F192-5</strain>
    </source>
</reference>
<name>A0A5A5U3L6_LEUCI</name>
<dbReference type="AlphaFoldDB" id="A0A5A5U3L6"/>
<dbReference type="EMBL" id="BJJW01000016">
    <property type="protein sequence ID" value="GDZ84592.1"/>
    <property type="molecule type" value="Genomic_DNA"/>
</dbReference>
<protein>
    <recommendedName>
        <fullName evidence="3">Glucose-inhibited division protein B</fullName>
    </recommendedName>
</protein>
<comment type="caution">
    <text evidence="1">The sequence shown here is derived from an EMBL/GenBank/DDBJ whole genome shotgun (WGS) entry which is preliminary data.</text>
</comment>
<dbReference type="Proteomes" id="UP000323274">
    <property type="component" value="Unassembled WGS sequence"/>
</dbReference>
<proteinExistence type="predicted"/>